<dbReference type="Pfam" id="PF19054">
    <property type="entry name" value="DUF5753"/>
    <property type="match status" value="1"/>
</dbReference>
<sequence>MGSYMVNRKELKPDSSPQAAYGARLREMRERRGWTQSDLATALECSSQHVSAVETARKSPTLPFSRRVDAALGLAGTTDSFEREWREIRHGSLLEGFAEYVAHEGRAAEVRLYEIGIIPGLLQTPEYAQVLAESAVTRGAITPEQASERVAFLAERQAILGRPMMFVVMDESCIRRPVGGPKVMGRQLDRLVECAGDPRTVLQVAPYAIGERRTFDLPVNVLTMPDRSVVSYAESQAQGHLDRDTTSVLPMLTAYHQLQAEALCQAESVAMIQEVRKGTL</sequence>
<name>A0ABN3PSD5_9ACTN</name>
<dbReference type="EMBL" id="BAAARJ010000003">
    <property type="protein sequence ID" value="GAA2598212.1"/>
    <property type="molecule type" value="Genomic_DNA"/>
</dbReference>
<evidence type="ECO:0000259" key="2">
    <source>
        <dbReference type="PROSITE" id="PS50943"/>
    </source>
</evidence>
<dbReference type="CDD" id="cd00093">
    <property type="entry name" value="HTH_XRE"/>
    <property type="match status" value="1"/>
</dbReference>
<dbReference type="Pfam" id="PF13560">
    <property type="entry name" value="HTH_31"/>
    <property type="match status" value="1"/>
</dbReference>
<dbReference type="Gene3D" id="1.10.260.40">
    <property type="entry name" value="lambda repressor-like DNA-binding domains"/>
    <property type="match status" value="1"/>
</dbReference>
<evidence type="ECO:0000313" key="3">
    <source>
        <dbReference type="EMBL" id="GAA2598212.1"/>
    </source>
</evidence>
<comment type="caution">
    <text evidence="3">The sequence shown here is derived from an EMBL/GenBank/DDBJ whole genome shotgun (WGS) entry which is preliminary data.</text>
</comment>
<feature type="domain" description="HTH cro/C1-type" evidence="2">
    <location>
        <begin position="25"/>
        <end position="81"/>
    </location>
</feature>
<dbReference type="InterPro" id="IPR010982">
    <property type="entry name" value="Lambda_DNA-bd_dom_sf"/>
</dbReference>
<accession>A0ABN3PSD5</accession>
<dbReference type="PROSITE" id="PS50943">
    <property type="entry name" value="HTH_CROC1"/>
    <property type="match status" value="1"/>
</dbReference>
<reference evidence="3 4" key="1">
    <citation type="journal article" date="2019" name="Int. J. Syst. Evol. Microbiol.">
        <title>The Global Catalogue of Microorganisms (GCM) 10K type strain sequencing project: providing services to taxonomists for standard genome sequencing and annotation.</title>
        <authorList>
            <consortium name="The Broad Institute Genomics Platform"/>
            <consortium name="The Broad Institute Genome Sequencing Center for Infectious Disease"/>
            <person name="Wu L."/>
            <person name="Ma J."/>
        </authorList>
    </citation>
    <scope>NUCLEOTIDE SEQUENCE [LARGE SCALE GENOMIC DNA]</scope>
    <source>
        <strain evidence="3 4">JCM 16373</strain>
    </source>
</reference>
<evidence type="ECO:0000256" key="1">
    <source>
        <dbReference type="SAM" id="MobiDB-lite"/>
    </source>
</evidence>
<gene>
    <name evidence="3" type="ORF">GCM10009863_09470</name>
</gene>
<dbReference type="SUPFAM" id="SSF47413">
    <property type="entry name" value="lambda repressor-like DNA-binding domains"/>
    <property type="match status" value="1"/>
</dbReference>
<evidence type="ECO:0000313" key="4">
    <source>
        <dbReference type="Proteomes" id="UP001501447"/>
    </source>
</evidence>
<protein>
    <submittedName>
        <fullName evidence="3">Helix-turn-helix transcriptional regulator</fullName>
    </submittedName>
</protein>
<dbReference type="InterPro" id="IPR043917">
    <property type="entry name" value="DUF5753"/>
</dbReference>
<organism evidence="3 4">
    <name type="scientific">Streptomyces axinellae</name>
    <dbReference type="NCBI Taxonomy" id="552788"/>
    <lineage>
        <taxon>Bacteria</taxon>
        <taxon>Bacillati</taxon>
        <taxon>Actinomycetota</taxon>
        <taxon>Actinomycetes</taxon>
        <taxon>Kitasatosporales</taxon>
        <taxon>Streptomycetaceae</taxon>
        <taxon>Streptomyces</taxon>
    </lineage>
</organism>
<dbReference type="InterPro" id="IPR001387">
    <property type="entry name" value="Cro/C1-type_HTH"/>
</dbReference>
<dbReference type="SMART" id="SM00530">
    <property type="entry name" value="HTH_XRE"/>
    <property type="match status" value="1"/>
</dbReference>
<dbReference type="Proteomes" id="UP001501447">
    <property type="component" value="Unassembled WGS sequence"/>
</dbReference>
<feature type="region of interest" description="Disordered" evidence="1">
    <location>
        <begin position="1"/>
        <end position="20"/>
    </location>
</feature>
<keyword evidence="4" id="KW-1185">Reference proteome</keyword>
<proteinExistence type="predicted"/>